<dbReference type="Proteomes" id="UP000030021">
    <property type="component" value="Unassembled WGS sequence"/>
</dbReference>
<dbReference type="AlphaFoldDB" id="A0A0A0HIE8"/>
<organism evidence="2 3">
    <name type="scientific">Roseovarius mucosus DSM 17069</name>
    <dbReference type="NCBI Taxonomy" id="1288298"/>
    <lineage>
        <taxon>Bacteria</taxon>
        <taxon>Pseudomonadati</taxon>
        <taxon>Pseudomonadota</taxon>
        <taxon>Alphaproteobacteria</taxon>
        <taxon>Rhodobacterales</taxon>
        <taxon>Roseobacteraceae</taxon>
        <taxon>Roseovarius</taxon>
    </lineage>
</organism>
<dbReference type="eggNOG" id="ENOG5031AC7">
    <property type="taxonomic scope" value="Bacteria"/>
</dbReference>
<dbReference type="EMBL" id="AONH01000016">
    <property type="protein sequence ID" value="KGM86895.1"/>
    <property type="molecule type" value="Genomic_DNA"/>
</dbReference>
<proteinExistence type="predicted"/>
<evidence type="ECO:0000313" key="2">
    <source>
        <dbReference type="EMBL" id="KGM86895.1"/>
    </source>
</evidence>
<feature type="region of interest" description="Disordered" evidence="1">
    <location>
        <begin position="33"/>
        <end position="54"/>
    </location>
</feature>
<reference evidence="2 3" key="1">
    <citation type="submission" date="2013-01" db="EMBL/GenBank/DDBJ databases">
        <authorList>
            <person name="Fiebig A."/>
            <person name="Goeker M."/>
            <person name="Klenk H.-P.P."/>
        </authorList>
    </citation>
    <scope>NUCLEOTIDE SEQUENCE [LARGE SCALE GENOMIC DNA]</scope>
    <source>
        <strain evidence="2 3">DSM 17069</strain>
    </source>
</reference>
<sequence>MTMSNEPRRETLAEVQRLLARARPEQLRRLLADIQAAEQTTDREAQASPQRRAS</sequence>
<evidence type="ECO:0000313" key="3">
    <source>
        <dbReference type="Proteomes" id="UP000030021"/>
    </source>
</evidence>
<name>A0A0A0HIE8_9RHOB</name>
<protein>
    <submittedName>
        <fullName evidence="2">Uncharacterized protein</fullName>
    </submittedName>
</protein>
<comment type="caution">
    <text evidence="2">The sequence shown here is derived from an EMBL/GenBank/DDBJ whole genome shotgun (WGS) entry which is preliminary data.</text>
</comment>
<dbReference type="PATRIC" id="fig|1288298.3.peg.3202"/>
<accession>A0A0A0HIE8</accession>
<gene>
    <name evidence="2" type="ORF">rosmuc_03194</name>
</gene>
<evidence type="ECO:0000256" key="1">
    <source>
        <dbReference type="SAM" id="MobiDB-lite"/>
    </source>
</evidence>
<dbReference type="HOGENOM" id="CLU_3047628_0_0_5"/>